<sequence length="488" mass="50455">MPPHSDPNHSRRWLILGIIAVAQLMVVLDATIVNIALPSAQQDLGFSNDSRQWIVTAYALAFGSLLLLGGRLGDLFGRKWTFIGGLIGFSVASAVGGAADSFTVLVASRAAQGVFGAILAPSALGLLATTFTDPAERGKAFGIFGAIAGTGAAIGLLLGGILTEILSWRWCLYVNLLFALPAAIAAFRLLVNQPHPARPRIDVPGALLSAGGLFALVYGFSNSETHSWGHPITIVMLGAAVVLLGAFFAVERRVAHPLLPLRVLADRTRGGAFAGIGIAGIAMFALFLFLTYYMQRTLGFSPIQTGLGFLPLSAAIIVTANVVSQRLLPKFGPRPHMVTGMVLGAVAMLTLTQLGTDSGYATHVLPALILMGIGMGNIFPPAFQAATFGVDRADTGVASAMVNTMQQVGGSIGTALLSSIFASAVTSYANSHAQSPQLIETATVHGYTVAFWIAAAVFAVGAVVVGAIVPSVRPAAAHGAAAEPITAH</sequence>
<feature type="transmembrane region" description="Helical" evidence="7">
    <location>
        <begin position="232"/>
        <end position="250"/>
    </location>
</feature>
<feature type="transmembrane region" description="Helical" evidence="7">
    <location>
        <begin position="271"/>
        <end position="294"/>
    </location>
</feature>
<dbReference type="RefSeq" id="WP_270028991.1">
    <property type="nucleotide sequence ID" value="NZ_JAPDDP010000078.1"/>
</dbReference>
<feature type="transmembrane region" description="Helical" evidence="7">
    <location>
        <begin position="449"/>
        <end position="469"/>
    </location>
</feature>
<organism evidence="9 10">
    <name type="scientific">Solirubrobacter phytolaccae</name>
    <dbReference type="NCBI Taxonomy" id="1404360"/>
    <lineage>
        <taxon>Bacteria</taxon>
        <taxon>Bacillati</taxon>
        <taxon>Actinomycetota</taxon>
        <taxon>Thermoleophilia</taxon>
        <taxon>Solirubrobacterales</taxon>
        <taxon>Solirubrobacteraceae</taxon>
        <taxon>Solirubrobacter</taxon>
    </lineage>
</organism>
<name>A0A9X3SCD6_9ACTN</name>
<dbReference type="Proteomes" id="UP001147653">
    <property type="component" value="Unassembled WGS sequence"/>
</dbReference>
<keyword evidence="4 7" id="KW-0812">Transmembrane</keyword>
<gene>
    <name evidence="9" type="ORF">OJ997_29810</name>
</gene>
<dbReference type="InterPro" id="IPR020846">
    <property type="entry name" value="MFS_dom"/>
</dbReference>
<keyword evidence="6 7" id="KW-0472">Membrane</keyword>
<feature type="transmembrane region" description="Helical" evidence="7">
    <location>
        <begin position="172"/>
        <end position="191"/>
    </location>
</feature>
<keyword evidence="2" id="KW-0813">Transport</keyword>
<dbReference type="PROSITE" id="PS50850">
    <property type="entry name" value="MFS"/>
    <property type="match status" value="1"/>
</dbReference>
<feature type="transmembrane region" description="Helical" evidence="7">
    <location>
        <begin position="80"/>
        <end position="99"/>
    </location>
</feature>
<accession>A0A9X3SCD6</accession>
<evidence type="ECO:0000256" key="2">
    <source>
        <dbReference type="ARBA" id="ARBA00022448"/>
    </source>
</evidence>
<evidence type="ECO:0000313" key="10">
    <source>
        <dbReference type="Proteomes" id="UP001147653"/>
    </source>
</evidence>
<feature type="transmembrane region" description="Helical" evidence="7">
    <location>
        <begin position="408"/>
        <end position="429"/>
    </location>
</feature>
<feature type="domain" description="Major facilitator superfamily (MFS) profile" evidence="8">
    <location>
        <begin position="15"/>
        <end position="473"/>
    </location>
</feature>
<proteinExistence type="predicted"/>
<evidence type="ECO:0000256" key="4">
    <source>
        <dbReference type="ARBA" id="ARBA00022692"/>
    </source>
</evidence>
<dbReference type="PANTHER" id="PTHR42718:SF46">
    <property type="entry name" value="BLR6921 PROTEIN"/>
    <property type="match status" value="1"/>
</dbReference>
<evidence type="ECO:0000256" key="3">
    <source>
        <dbReference type="ARBA" id="ARBA00022475"/>
    </source>
</evidence>
<reference evidence="9" key="1">
    <citation type="submission" date="2022-10" db="EMBL/GenBank/DDBJ databases">
        <title>The WGS of Solirubrobacter phytolaccae KCTC 29190.</title>
        <authorList>
            <person name="Jiang Z."/>
        </authorList>
    </citation>
    <scope>NUCLEOTIDE SEQUENCE</scope>
    <source>
        <strain evidence="9">KCTC 29190</strain>
    </source>
</reference>
<keyword evidence="10" id="KW-1185">Reference proteome</keyword>
<evidence type="ECO:0000256" key="5">
    <source>
        <dbReference type="ARBA" id="ARBA00022989"/>
    </source>
</evidence>
<dbReference type="Pfam" id="PF07690">
    <property type="entry name" value="MFS_1"/>
    <property type="match status" value="1"/>
</dbReference>
<feature type="transmembrane region" description="Helical" evidence="7">
    <location>
        <begin position="12"/>
        <end position="33"/>
    </location>
</feature>
<feature type="transmembrane region" description="Helical" evidence="7">
    <location>
        <begin position="360"/>
        <end position="379"/>
    </location>
</feature>
<evidence type="ECO:0000256" key="7">
    <source>
        <dbReference type="SAM" id="Phobius"/>
    </source>
</evidence>
<comment type="subcellular location">
    <subcellularLocation>
        <location evidence="1">Cell membrane</location>
        <topology evidence="1">Multi-pass membrane protein</topology>
    </subcellularLocation>
</comment>
<dbReference type="Gene3D" id="1.20.1250.20">
    <property type="entry name" value="MFS general substrate transporter like domains"/>
    <property type="match status" value="1"/>
</dbReference>
<evidence type="ECO:0000259" key="8">
    <source>
        <dbReference type="PROSITE" id="PS50850"/>
    </source>
</evidence>
<evidence type="ECO:0000256" key="6">
    <source>
        <dbReference type="ARBA" id="ARBA00023136"/>
    </source>
</evidence>
<keyword evidence="3" id="KW-1003">Cell membrane</keyword>
<dbReference type="GO" id="GO:0005886">
    <property type="term" value="C:plasma membrane"/>
    <property type="evidence" value="ECO:0007669"/>
    <property type="project" value="UniProtKB-SubCell"/>
</dbReference>
<feature type="transmembrane region" description="Helical" evidence="7">
    <location>
        <begin position="111"/>
        <end position="131"/>
    </location>
</feature>
<keyword evidence="5 7" id="KW-1133">Transmembrane helix</keyword>
<dbReference type="Gene3D" id="1.20.1720.10">
    <property type="entry name" value="Multidrug resistance protein D"/>
    <property type="match status" value="1"/>
</dbReference>
<protein>
    <submittedName>
        <fullName evidence="9">MFS transporter</fullName>
    </submittedName>
</protein>
<feature type="transmembrane region" description="Helical" evidence="7">
    <location>
        <begin position="306"/>
        <end position="324"/>
    </location>
</feature>
<evidence type="ECO:0000256" key="1">
    <source>
        <dbReference type="ARBA" id="ARBA00004651"/>
    </source>
</evidence>
<dbReference type="AlphaFoldDB" id="A0A9X3SCD6"/>
<feature type="transmembrane region" description="Helical" evidence="7">
    <location>
        <begin position="203"/>
        <end position="220"/>
    </location>
</feature>
<dbReference type="SUPFAM" id="SSF103473">
    <property type="entry name" value="MFS general substrate transporter"/>
    <property type="match status" value="1"/>
</dbReference>
<dbReference type="NCBIfam" id="TIGR00711">
    <property type="entry name" value="efflux_EmrB"/>
    <property type="match status" value="1"/>
</dbReference>
<dbReference type="PANTHER" id="PTHR42718">
    <property type="entry name" value="MAJOR FACILITATOR SUPERFAMILY MULTIDRUG TRANSPORTER MFSC"/>
    <property type="match status" value="1"/>
</dbReference>
<dbReference type="InterPro" id="IPR011701">
    <property type="entry name" value="MFS"/>
</dbReference>
<comment type="caution">
    <text evidence="9">The sequence shown here is derived from an EMBL/GenBank/DDBJ whole genome shotgun (WGS) entry which is preliminary data.</text>
</comment>
<feature type="transmembrane region" description="Helical" evidence="7">
    <location>
        <begin position="336"/>
        <end position="354"/>
    </location>
</feature>
<dbReference type="CDD" id="cd17321">
    <property type="entry name" value="MFS_MMR_MDR_like"/>
    <property type="match status" value="1"/>
</dbReference>
<feature type="transmembrane region" description="Helical" evidence="7">
    <location>
        <begin position="53"/>
        <end position="73"/>
    </location>
</feature>
<dbReference type="EMBL" id="JAPDDP010000078">
    <property type="protein sequence ID" value="MDA0184536.1"/>
    <property type="molecule type" value="Genomic_DNA"/>
</dbReference>
<dbReference type="GO" id="GO:0022857">
    <property type="term" value="F:transmembrane transporter activity"/>
    <property type="evidence" value="ECO:0007669"/>
    <property type="project" value="InterPro"/>
</dbReference>
<feature type="transmembrane region" description="Helical" evidence="7">
    <location>
        <begin position="143"/>
        <end position="166"/>
    </location>
</feature>
<dbReference type="InterPro" id="IPR004638">
    <property type="entry name" value="EmrB-like"/>
</dbReference>
<dbReference type="InterPro" id="IPR036259">
    <property type="entry name" value="MFS_trans_sf"/>
</dbReference>
<evidence type="ECO:0000313" key="9">
    <source>
        <dbReference type="EMBL" id="MDA0184536.1"/>
    </source>
</evidence>